<keyword evidence="6 7" id="KW-0472">Membrane</keyword>
<dbReference type="PANTHER" id="PTHR30151:SF0">
    <property type="entry name" value="ABC TRANSPORTER PERMEASE PROTEIN MJ0413-RELATED"/>
    <property type="match status" value="1"/>
</dbReference>
<keyword evidence="5 7" id="KW-1133">Transmembrane helix</keyword>
<evidence type="ECO:0000256" key="6">
    <source>
        <dbReference type="ARBA" id="ARBA00023136"/>
    </source>
</evidence>
<feature type="transmembrane region" description="Helical" evidence="7">
    <location>
        <begin position="122"/>
        <end position="147"/>
    </location>
</feature>
<dbReference type="Gene3D" id="1.10.3720.10">
    <property type="entry name" value="MetI-like"/>
    <property type="match status" value="1"/>
</dbReference>
<protein>
    <submittedName>
        <fullName evidence="9">NitT/TauT family transport system permease protein</fullName>
    </submittedName>
</protein>
<feature type="transmembrane region" description="Helical" evidence="7">
    <location>
        <begin position="78"/>
        <end position="102"/>
    </location>
</feature>
<reference evidence="10" key="1">
    <citation type="submission" date="2016-10" db="EMBL/GenBank/DDBJ databases">
        <authorList>
            <person name="Varghese N."/>
            <person name="Submissions S."/>
        </authorList>
    </citation>
    <scope>NUCLEOTIDE SEQUENCE [LARGE SCALE GENOMIC DNA]</scope>
    <source>
        <strain evidence="10">DSM 43163</strain>
    </source>
</reference>
<dbReference type="OrthoDB" id="5458199at2"/>
<organism evidence="9 10">
    <name type="scientific">Thermomonospora echinospora</name>
    <dbReference type="NCBI Taxonomy" id="1992"/>
    <lineage>
        <taxon>Bacteria</taxon>
        <taxon>Bacillati</taxon>
        <taxon>Actinomycetota</taxon>
        <taxon>Actinomycetes</taxon>
        <taxon>Streptosporangiales</taxon>
        <taxon>Thermomonosporaceae</taxon>
        <taxon>Thermomonospora</taxon>
    </lineage>
</organism>
<dbReference type="CDD" id="cd06261">
    <property type="entry name" value="TM_PBP2"/>
    <property type="match status" value="1"/>
</dbReference>
<evidence type="ECO:0000256" key="2">
    <source>
        <dbReference type="ARBA" id="ARBA00022448"/>
    </source>
</evidence>
<dbReference type="PROSITE" id="PS50928">
    <property type="entry name" value="ABC_TM1"/>
    <property type="match status" value="1"/>
</dbReference>
<comment type="subcellular location">
    <subcellularLocation>
        <location evidence="1 7">Cell membrane</location>
        <topology evidence="1 7">Multi-pass membrane protein</topology>
    </subcellularLocation>
</comment>
<proteinExistence type="inferred from homology"/>
<feature type="transmembrane region" description="Helical" evidence="7">
    <location>
        <begin position="199"/>
        <end position="226"/>
    </location>
</feature>
<keyword evidence="10" id="KW-1185">Reference proteome</keyword>
<dbReference type="GO" id="GO:0055085">
    <property type="term" value="P:transmembrane transport"/>
    <property type="evidence" value="ECO:0007669"/>
    <property type="project" value="InterPro"/>
</dbReference>
<evidence type="ECO:0000313" key="10">
    <source>
        <dbReference type="Proteomes" id="UP000236723"/>
    </source>
</evidence>
<keyword evidence="3" id="KW-1003">Cell membrane</keyword>
<dbReference type="EMBL" id="FNVO01000003">
    <property type="protein sequence ID" value="SEG07669.1"/>
    <property type="molecule type" value="Genomic_DNA"/>
</dbReference>
<evidence type="ECO:0000259" key="8">
    <source>
        <dbReference type="PROSITE" id="PS50928"/>
    </source>
</evidence>
<dbReference type="RefSeq" id="WP_103937092.1">
    <property type="nucleotide sequence ID" value="NZ_FNVO01000003.1"/>
</dbReference>
<comment type="similarity">
    <text evidence="7">Belongs to the binding-protein-dependent transport system permease family.</text>
</comment>
<dbReference type="InterPro" id="IPR035906">
    <property type="entry name" value="MetI-like_sf"/>
</dbReference>
<dbReference type="PANTHER" id="PTHR30151">
    <property type="entry name" value="ALKANE SULFONATE ABC TRANSPORTER-RELATED, MEMBRANE SUBUNIT"/>
    <property type="match status" value="1"/>
</dbReference>
<gene>
    <name evidence="9" type="ORF">SAMN04489712_103122</name>
</gene>
<dbReference type="Proteomes" id="UP000236723">
    <property type="component" value="Unassembled WGS sequence"/>
</dbReference>
<name>A0A1H5X7E5_9ACTN</name>
<evidence type="ECO:0000256" key="4">
    <source>
        <dbReference type="ARBA" id="ARBA00022692"/>
    </source>
</evidence>
<feature type="transmembrane region" description="Helical" evidence="7">
    <location>
        <begin position="238"/>
        <end position="256"/>
    </location>
</feature>
<sequence>MTTQTVSPRSPRAARPLTRTGRWARGAVGVAALFAASELLGRAEVVDRSYLPPASEIVTRAVELVGDTLFLQYLLDTLTAWAVGLGLAIAIAVPLGLLLGSVPAVNTATRAIVEFLRPIPSVALIPLAGLLLGSGLNMKVALIVYAASWPILFNTMYGLDEVDPAAKETLRVFGFGRAEILLRVSLPSAAPFIATGIRLAAAIALILAVGTEIIAGFGEGLGIFIAQAYSMPDGARDVLAGTVWAGTLGLAIDAGLGQTQRRMFRWHHARQGGTT</sequence>
<evidence type="ECO:0000256" key="3">
    <source>
        <dbReference type="ARBA" id="ARBA00022475"/>
    </source>
</evidence>
<dbReference type="Pfam" id="PF00528">
    <property type="entry name" value="BPD_transp_1"/>
    <property type="match status" value="1"/>
</dbReference>
<keyword evidence="2 7" id="KW-0813">Transport</keyword>
<dbReference type="AlphaFoldDB" id="A0A1H5X7E5"/>
<evidence type="ECO:0000256" key="5">
    <source>
        <dbReference type="ARBA" id="ARBA00022989"/>
    </source>
</evidence>
<evidence type="ECO:0000256" key="1">
    <source>
        <dbReference type="ARBA" id="ARBA00004651"/>
    </source>
</evidence>
<keyword evidence="4 7" id="KW-0812">Transmembrane</keyword>
<dbReference type="GO" id="GO:0005886">
    <property type="term" value="C:plasma membrane"/>
    <property type="evidence" value="ECO:0007669"/>
    <property type="project" value="UniProtKB-SubCell"/>
</dbReference>
<evidence type="ECO:0000313" key="9">
    <source>
        <dbReference type="EMBL" id="SEG07669.1"/>
    </source>
</evidence>
<accession>A0A1H5X7E5</accession>
<evidence type="ECO:0000256" key="7">
    <source>
        <dbReference type="RuleBase" id="RU363032"/>
    </source>
</evidence>
<dbReference type="InterPro" id="IPR000515">
    <property type="entry name" value="MetI-like"/>
</dbReference>
<dbReference type="SUPFAM" id="SSF161098">
    <property type="entry name" value="MetI-like"/>
    <property type="match status" value="1"/>
</dbReference>
<feature type="domain" description="ABC transmembrane type-1" evidence="8">
    <location>
        <begin position="74"/>
        <end position="256"/>
    </location>
</feature>